<protein>
    <recommendedName>
        <fullName evidence="4">Class III signal peptide-containing protein</fullName>
    </recommendedName>
</protein>
<dbReference type="Proteomes" id="UP001225644">
    <property type="component" value="Unassembled WGS sequence"/>
</dbReference>
<dbReference type="RefSeq" id="WP_307403350.1">
    <property type="nucleotide sequence ID" value="NZ_JAUSUX010000028.1"/>
</dbReference>
<organism evidence="2 3">
    <name type="scientific">Desulfofundulus luciae</name>
    <dbReference type="NCBI Taxonomy" id="74702"/>
    <lineage>
        <taxon>Bacteria</taxon>
        <taxon>Bacillati</taxon>
        <taxon>Bacillota</taxon>
        <taxon>Clostridia</taxon>
        <taxon>Eubacteriales</taxon>
        <taxon>Peptococcaceae</taxon>
        <taxon>Desulfofundulus</taxon>
    </lineage>
</organism>
<dbReference type="InterPro" id="IPR012902">
    <property type="entry name" value="N_methyl_site"/>
</dbReference>
<evidence type="ECO:0000313" key="2">
    <source>
        <dbReference type="EMBL" id="MDQ0287507.1"/>
    </source>
</evidence>
<reference evidence="2 3" key="1">
    <citation type="submission" date="2023-07" db="EMBL/GenBank/DDBJ databases">
        <title>Genomic Encyclopedia of Type Strains, Phase IV (KMG-IV): sequencing the most valuable type-strain genomes for metagenomic binning, comparative biology and taxonomic classification.</title>
        <authorList>
            <person name="Goeker M."/>
        </authorList>
    </citation>
    <scope>NUCLEOTIDE SEQUENCE [LARGE SCALE GENOMIC DNA]</scope>
    <source>
        <strain evidence="2 3">DSM 12396</strain>
    </source>
</reference>
<evidence type="ECO:0000256" key="1">
    <source>
        <dbReference type="SAM" id="Phobius"/>
    </source>
</evidence>
<dbReference type="EMBL" id="JAUSUX010000028">
    <property type="protein sequence ID" value="MDQ0287507.1"/>
    <property type="molecule type" value="Genomic_DNA"/>
</dbReference>
<evidence type="ECO:0008006" key="4">
    <source>
        <dbReference type="Google" id="ProtNLM"/>
    </source>
</evidence>
<dbReference type="PROSITE" id="PS00409">
    <property type="entry name" value="PROKAR_NTER_METHYL"/>
    <property type="match status" value="1"/>
</dbReference>
<evidence type="ECO:0000313" key="3">
    <source>
        <dbReference type="Proteomes" id="UP001225644"/>
    </source>
</evidence>
<keyword evidence="3" id="KW-1185">Reference proteome</keyword>
<keyword evidence="1" id="KW-0472">Membrane</keyword>
<sequence length="64" mass="7059">MYHKLYRILKDERGFSTPEAMTLAGLAALLGFLIWNTMKPYTTNAANTLGGKVQNAVGSNNPTW</sequence>
<keyword evidence="1" id="KW-1133">Transmembrane helix</keyword>
<keyword evidence="1" id="KW-0812">Transmembrane</keyword>
<name>A0ABU0B475_9FIRM</name>
<feature type="transmembrane region" description="Helical" evidence="1">
    <location>
        <begin position="20"/>
        <end position="38"/>
    </location>
</feature>
<proteinExistence type="predicted"/>
<comment type="caution">
    <text evidence="2">The sequence shown here is derived from an EMBL/GenBank/DDBJ whole genome shotgun (WGS) entry which is preliminary data.</text>
</comment>
<gene>
    <name evidence="2" type="ORF">J2Z49_002635</name>
</gene>
<accession>A0ABU0B475</accession>